<feature type="compositionally biased region" description="Basic and acidic residues" evidence="14">
    <location>
        <begin position="488"/>
        <end position="499"/>
    </location>
</feature>
<comment type="catalytic activity">
    <reaction evidence="1">
        <text>S-ubiquitinyl-[E2 ubiquitin-conjugating enzyme]-L-cysteine + [acceptor protein]-L-lysine = [E2 ubiquitin-conjugating enzyme]-L-cysteine + N(6)-ubiquitinyl-[acceptor protein]-L-lysine.</text>
        <dbReference type="EC" id="2.3.2.27"/>
    </reaction>
</comment>
<feature type="compositionally biased region" description="Low complexity" evidence="14">
    <location>
        <begin position="21"/>
        <end position="33"/>
    </location>
</feature>
<dbReference type="PRINTS" id="PR00503">
    <property type="entry name" value="BROMODOMAIN"/>
</dbReference>
<dbReference type="Gene3D" id="1.20.1270.220">
    <property type="match status" value="1"/>
</dbReference>
<dbReference type="EC" id="2.3.2.27" evidence="3"/>
<evidence type="ECO:0000259" key="18">
    <source>
        <dbReference type="PROSITE" id="PS51525"/>
    </source>
</evidence>
<reference evidence="19 20" key="1">
    <citation type="journal article" date="2018" name="Science">
        <title>The opium poppy genome and morphinan production.</title>
        <authorList>
            <person name="Guo L."/>
            <person name="Winzer T."/>
            <person name="Yang X."/>
            <person name="Li Y."/>
            <person name="Ning Z."/>
            <person name="He Z."/>
            <person name="Teodor R."/>
            <person name="Lu Y."/>
            <person name="Bowser T.A."/>
            <person name="Graham I.A."/>
            <person name="Ye K."/>
        </authorList>
    </citation>
    <scope>NUCLEOTIDE SEQUENCE [LARGE SCALE GENOMIC DNA]</scope>
    <source>
        <strain evidence="20">cv. HN1</strain>
        <tissue evidence="19">Leaves</tissue>
    </source>
</reference>
<evidence type="ECO:0000259" key="15">
    <source>
        <dbReference type="PROSITE" id="PS50014"/>
    </source>
</evidence>
<dbReference type="PROSITE" id="PS51525">
    <property type="entry name" value="NET"/>
    <property type="match status" value="1"/>
</dbReference>
<dbReference type="Gramene" id="RZC51969">
    <property type="protein sequence ID" value="RZC51969"/>
    <property type="gene ID" value="C5167_020395"/>
</dbReference>
<dbReference type="Pfam" id="PF00439">
    <property type="entry name" value="Bromodomain"/>
    <property type="match status" value="1"/>
</dbReference>
<feature type="domain" description="Bromo" evidence="15">
    <location>
        <begin position="236"/>
        <end position="308"/>
    </location>
</feature>
<feature type="region of interest" description="Disordered" evidence="14">
    <location>
        <begin position="1"/>
        <end position="78"/>
    </location>
</feature>
<protein>
    <recommendedName>
        <fullName evidence="3">RING-type E3 ubiquitin transferase</fullName>
        <ecNumber evidence="3">2.3.2.27</ecNumber>
    </recommendedName>
</protein>
<feature type="compositionally biased region" description="Low complexity" evidence="14">
    <location>
        <begin position="137"/>
        <end position="155"/>
    </location>
</feature>
<keyword evidence="5" id="KW-0479">Metal-binding</keyword>
<dbReference type="PANTHER" id="PTHR46764:SF1">
    <property type="entry name" value="E3 UBIQUITIN-PROTEIN LIGASE NLA"/>
    <property type="match status" value="1"/>
</dbReference>
<feature type="region of interest" description="Disordered" evidence="14">
    <location>
        <begin position="474"/>
        <end position="576"/>
    </location>
</feature>
<dbReference type="SUPFAM" id="SSF47370">
    <property type="entry name" value="Bromodomain"/>
    <property type="match status" value="1"/>
</dbReference>
<keyword evidence="9" id="KW-0805">Transcription regulation</keyword>
<dbReference type="STRING" id="3469.A0A4Y7IWT5"/>
<evidence type="ECO:0000256" key="10">
    <source>
        <dbReference type="ARBA" id="ARBA00023117"/>
    </source>
</evidence>
<feature type="region of interest" description="Disordered" evidence="14">
    <location>
        <begin position="347"/>
        <end position="376"/>
    </location>
</feature>
<evidence type="ECO:0000259" key="16">
    <source>
        <dbReference type="PROSITE" id="PS50089"/>
    </source>
</evidence>
<evidence type="ECO:0000256" key="6">
    <source>
        <dbReference type="ARBA" id="ARBA00022771"/>
    </source>
</evidence>
<evidence type="ECO:0000256" key="8">
    <source>
        <dbReference type="ARBA" id="ARBA00022833"/>
    </source>
</evidence>
<dbReference type="InterPro" id="IPR001841">
    <property type="entry name" value="Znf_RING"/>
</dbReference>
<dbReference type="Gene3D" id="1.20.920.10">
    <property type="entry name" value="Bromodomain-like"/>
    <property type="match status" value="1"/>
</dbReference>
<feature type="compositionally biased region" description="Polar residues" evidence="14">
    <location>
        <begin position="177"/>
        <end position="193"/>
    </location>
</feature>
<feature type="domain" description="NET" evidence="18">
    <location>
        <begin position="397"/>
        <end position="478"/>
    </location>
</feature>
<keyword evidence="10 12" id="KW-0103">Bromodomain</keyword>
<dbReference type="Proteomes" id="UP000316621">
    <property type="component" value="Chromosome 2"/>
</dbReference>
<keyword evidence="11" id="KW-0804">Transcription</keyword>
<dbReference type="InterPro" id="IPR033326">
    <property type="entry name" value="BAH1"/>
</dbReference>
<evidence type="ECO:0000256" key="3">
    <source>
        <dbReference type="ARBA" id="ARBA00012483"/>
    </source>
</evidence>
<dbReference type="InterPro" id="IPR037377">
    <property type="entry name" value="GTE_bromo"/>
</dbReference>
<keyword evidence="7" id="KW-0833">Ubl conjugation pathway</keyword>
<feature type="compositionally biased region" description="Low complexity" evidence="14">
    <location>
        <begin position="539"/>
        <end position="554"/>
    </location>
</feature>
<dbReference type="SMART" id="SM00184">
    <property type="entry name" value="RING"/>
    <property type="match status" value="1"/>
</dbReference>
<accession>A0A4Y7IWT5</accession>
<evidence type="ECO:0000256" key="2">
    <source>
        <dbReference type="ARBA" id="ARBA00004906"/>
    </source>
</evidence>
<dbReference type="PROSITE" id="PS00518">
    <property type="entry name" value="ZF_RING_1"/>
    <property type="match status" value="1"/>
</dbReference>
<evidence type="ECO:0000256" key="7">
    <source>
        <dbReference type="ARBA" id="ARBA00022786"/>
    </source>
</evidence>
<feature type="compositionally biased region" description="Polar residues" evidence="14">
    <location>
        <begin position="34"/>
        <end position="55"/>
    </location>
</feature>
<evidence type="ECO:0000256" key="14">
    <source>
        <dbReference type="SAM" id="MobiDB-lite"/>
    </source>
</evidence>
<evidence type="ECO:0000256" key="9">
    <source>
        <dbReference type="ARBA" id="ARBA00023015"/>
    </source>
</evidence>
<dbReference type="InterPro" id="IPR018957">
    <property type="entry name" value="Znf_C3HC4_RING-type"/>
</dbReference>
<dbReference type="CDD" id="cd05506">
    <property type="entry name" value="Bromo_plant1"/>
    <property type="match status" value="1"/>
</dbReference>
<dbReference type="EMBL" id="CM010716">
    <property type="protein sequence ID" value="RZC51969.1"/>
    <property type="molecule type" value="Genomic_DNA"/>
</dbReference>
<feature type="compositionally biased region" description="Basic and acidic residues" evidence="14">
    <location>
        <begin position="506"/>
        <end position="521"/>
    </location>
</feature>
<dbReference type="InterPro" id="IPR036427">
    <property type="entry name" value="Bromodomain-like_sf"/>
</dbReference>
<dbReference type="InterPro" id="IPR027353">
    <property type="entry name" value="NET_dom"/>
</dbReference>
<dbReference type="PROSITE" id="PS50089">
    <property type="entry name" value="ZF_RING_2"/>
    <property type="match status" value="1"/>
</dbReference>
<evidence type="ECO:0000259" key="17">
    <source>
        <dbReference type="PROSITE" id="PS51382"/>
    </source>
</evidence>
<dbReference type="SUPFAM" id="SSF57850">
    <property type="entry name" value="RING/U-box"/>
    <property type="match status" value="1"/>
</dbReference>
<evidence type="ECO:0000256" key="1">
    <source>
        <dbReference type="ARBA" id="ARBA00000900"/>
    </source>
</evidence>
<feature type="domain" description="RING-type" evidence="16">
    <location>
        <begin position="746"/>
        <end position="795"/>
    </location>
</feature>
<feature type="domain" description="SPX" evidence="17">
    <location>
        <begin position="487"/>
        <end position="677"/>
    </location>
</feature>
<dbReference type="Pfam" id="PF17035">
    <property type="entry name" value="BET"/>
    <property type="match status" value="1"/>
</dbReference>
<dbReference type="PROSITE" id="PS50014">
    <property type="entry name" value="BROMODOMAIN_2"/>
    <property type="match status" value="1"/>
</dbReference>
<dbReference type="GO" id="GO:0061630">
    <property type="term" value="F:ubiquitin protein ligase activity"/>
    <property type="evidence" value="ECO:0007669"/>
    <property type="project" value="UniProtKB-EC"/>
</dbReference>
<dbReference type="InterPro" id="IPR038336">
    <property type="entry name" value="NET_sf"/>
</dbReference>
<evidence type="ECO:0000256" key="4">
    <source>
        <dbReference type="ARBA" id="ARBA00022679"/>
    </source>
</evidence>
<dbReference type="InterPro" id="IPR013083">
    <property type="entry name" value="Znf_RING/FYVE/PHD"/>
</dbReference>
<keyword evidence="20" id="KW-1185">Reference proteome</keyword>
<evidence type="ECO:0000313" key="20">
    <source>
        <dbReference type="Proteomes" id="UP000316621"/>
    </source>
</evidence>
<dbReference type="OMA" id="NRKGQDV"/>
<evidence type="ECO:0000256" key="11">
    <source>
        <dbReference type="ARBA" id="ARBA00023163"/>
    </source>
</evidence>
<dbReference type="AlphaFoldDB" id="A0A4Y7IWT5"/>
<organism evidence="19 20">
    <name type="scientific">Papaver somniferum</name>
    <name type="common">Opium poppy</name>
    <dbReference type="NCBI Taxonomy" id="3469"/>
    <lineage>
        <taxon>Eukaryota</taxon>
        <taxon>Viridiplantae</taxon>
        <taxon>Streptophyta</taxon>
        <taxon>Embryophyta</taxon>
        <taxon>Tracheophyta</taxon>
        <taxon>Spermatophyta</taxon>
        <taxon>Magnoliopsida</taxon>
        <taxon>Ranunculales</taxon>
        <taxon>Papaveraceae</taxon>
        <taxon>Papaveroideae</taxon>
        <taxon>Papaver</taxon>
    </lineage>
</organism>
<evidence type="ECO:0000256" key="12">
    <source>
        <dbReference type="PROSITE-ProRule" id="PRU00035"/>
    </source>
</evidence>
<dbReference type="InterPro" id="IPR004331">
    <property type="entry name" value="SPX_dom"/>
</dbReference>
<dbReference type="CDD" id="cd23127">
    <property type="entry name" value="RING-HC_BAH1-like"/>
    <property type="match status" value="1"/>
</dbReference>
<keyword evidence="4" id="KW-0808">Transferase</keyword>
<evidence type="ECO:0000256" key="13">
    <source>
        <dbReference type="PROSITE-ProRule" id="PRU00175"/>
    </source>
</evidence>
<evidence type="ECO:0000313" key="19">
    <source>
        <dbReference type="EMBL" id="RZC51969.1"/>
    </source>
</evidence>
<dbReference type="PANTHER" id="PTHR46764">
    <property type="entry name" value="E3 UBIQUITIN-PROTEIN LIGASE BAH1"/>
    <property type="match status" value="1"/>
</dbReference>
<feature type="region of interest" description="Disordered" evidence="14">
    <location>
        <begin position="136"/>
        <end position="216"/>
    </location>
</feature>
<keyword evidence="8" id="KW-0862">Zinc</keyword>
<name>A0A4Y7IWT5_PAPSO</name>
<comment type="pathway">
    <text evidence="2">Protein modification; protein ubiquitination.</text>
</comment>
<keyword evidence="6 13" id="KW-0863">Zinc-finger</keyword>
<feature type="compositionally biased region" description="Basic and acidic residues" evidence="14">
    <location>
        <begin position="360"/>
        <end position="370"/>
    </location>
</feature>
<proteinExistence type="predicted"/>
<dbReference type="SMART" id="SM00297">
    <property type="entry name" value="BROMO"/>
    <property type="match status" value="1"/>
</dbReference>
<dbReference type="GO" id="GO:0008270">
    <property type="term" value="F:zinc ion binding"/>
    <property type="evidence" value="ECO:0007669"/>
    <property type="project" value="UniProtKB-KW"/>
</dbReference>
<dbReference type="Gene3D" id="3.30.40.10">
    <property type="entry name" value="Zinc/RING finger domain, C3HC4 (zinc finger)"/>
    <property type="match status" value="1"/>
</dbReference>
<evidence type="ECO:0000256" key="5">
    <source>
        <dbReference type="ARBA" id="ARBA00022723"/>
    </source>
</evidence>
<dbReference type="PROSITE" id="PS51382">
    <property type="entry name" value="SPX"/>
    <property type="match status" value="1"/>
</dbReference>
<dbReference type="InterPro" id="IPR017907">
    <property type="entry name" value="Znf_RING_CS"/>
</dbReference>
<gene>
    <name evidence="19" type="ORF">C5167_020395</name>
</gene>
<dbReference type="InterPro" id="IPR001487">
    <property type="entry name" value="Bromodomain"/>
</dbReference>
<sequence length="877" mass="98309">MASKSLNRGSGGDRSSKVYSRKSQNNNKISSKNLRQPTSSSSKKTLEKNNQQPPQLSRFDAAASDDSSNLNRRQLTSRGGADTALPSIYTFPLQLENRVIINVSTKLKQELREIRRKLITELDQVRNLVKKLEAKESQLSSASNNYSNSQLSSNYVADNSGGGVKRDKFKAPLPRLSVSSMEDSQLTDNNAQKETNKKAKLNSGKKRSGEGNGGFGLDNNSSKVFKNCSDLLAKLMKHKHGWVFNTPVDVKGLGLRDYYVIIKKPMDLGTVKNKLNKNGYKSPSEFAEDVKLTFGNAMTYNRKGQDVHIMAEELLKIFEDKWVGIQAELNRKPKSIIDHEVGIPKSKSIGKRSFSPPHPPETKRNFDRSESPIVPVNTQLKPSDAVGAGRISAPKKPKASDINKREMTYEEKQRLSTNLQSLPLDKLDNVVQIIKNRNSSLLHNDDEIEVDIDSVDTETLWELDRFVTNYRKGLGKKRKAENSIQPIKESEQIVEETKPDPPMVEPPKDKETALDINEKDMSSSSPVQEERREEAATRSSSSSSSSSDSGSSSSEGDKFPSQAHENDDKKQQSISHCPNRCSVCDGTFFPSLHDEMSAIVGCFNRRAQKLLQVHLSSGFKKYFTWIKRKLVKGNHVAMVEEGKELVTYAMINAIAIRKILKKYDKIHYSKQGQAFKSQAQSMHTEILQSPWLCELIAFHINLKETKKETRNLPGFFEECLVTFDGGKPSLSFSLFDSVKLDIDLTCSICLDTVFDVVSLTCSHIFCHMCACSASSVTIVDGLKAADPKAKCPLCREEGVFEGAVHLEELNILLSRSCPDYWTERLQTERKERVHQAKEHWESHSIKIPDMANHAPTELVDPHYITMQKSTFVLLVAS</sequence>
<dbReference type="Pfam" id="PF00097">
    <property type="entry name" value="zf-C3HC4"/>
    <property type="match status" value="1"/>
</dbReference>